<name>A0A2P6PJ25_ROSCH</name>
<evidence type="ECO:0000313" key="1">
    <source>
        <dbReference type="EMBL" id="PRQ21931.1"/>
    </source>
</evidence>
<sequence length="220" mass="24431">MAWPMCRTVADAAYVLDAIAGIYHNDIATIETSKYIPKGGYAQFLRPLQEKMKGGAVLVDNLKIANLTEICSSNDEYNALYIEFKISLNAYLKELVASPVRSLADAIAFNNKHQKLETIKEYGQDVFLAAEATNGFGKTEKPPLLNLARWTRYGLVKLMTEKKLDAVVTPKSDFRIVLAIGGAPGLTVRSSWIQKQSLHQKSYQTTAENRCGIWSPTVVE</sequence>
<organism evidence="1 2">
    <name type="scientific">Rosa chinensis</name>
    <name type="common">China rose</name>
    <dbReference type="NCBI Taxonomy" id="74649"/>
    <lineage>
        <taxon>Eukaryota</taxon>
        <taxon>Viridiplantae</taxon>
        <taxon>Streptophyta</taxon>
        <taxon>Embryophyta</taxon>
        <taxon>Tracheophyta</taxon>
        <taxon>Spermatophyta</taxon>
        <taxon>Magnoliopsida</taxon>
        <taxon>eudicotyledons</taxon>
        <taxon>Gunneridae</taxon>
        <taxon>Pentapetalae</taxon>
        <taxon>rosids</taxon>
        <taxon>fabids</taxon>
        <taxon>Rosales</taxon>
        <taxon>Rosaceae</taxon>
        <taxon>Rosoideae</taxon>
        <taxon>Rosoideae incertae sedis</taxon>
        <taxon>Rosa</taxon>
    </lineage>
</organism>
<dbReference type="STRING" id="74649.A0A2P6PJ25"/>
<dbReference type="AlphaFoldDB" id="A0A2P6PJ25"/>
<dbReference type="PANTHER" id="PTHR42678:SF34">
    <property type="entry name" value="OS04G0183300 PROTEIN"/>
    <property type="match status" value="1"/>
</dbReference>
<evidence type="ECO:0000313" key="2">
    <source>
        <dbReference type="Proteomes" id="UP000238479"/>
    </source>
</evidence>
<dbReference type="OMA" id="CSSNDEY"/>
<accession>A0A2P6PJ25</accession>
<dbReference type="Gene3D" id="3.90.1300.10">
    <property type="entry name" value="Amidase signature (AS) domain"/>
    <property type="match status" value="1"/>
</dbReference>
<reference evidence="1 2" key="1">
    <citation type="journal article" date="2018" name="Nat. Genet.">
        <title>The Rosa genome provides new insights in the design of modern roses.</title>
        <authorList>
            <person name="Bendahmane M."/>
        </authorList>
    </citation>
    <scope>NUCLEOTIDE SEQUENCE [LARGE SCALE GENOMIC DNA]</scope>
    <source>
        <strain evidence="2">cv. Old Blush</strain>
    </source>
</reference>
<dbReference type="Gramene" id="PRQ21931">
    <property type="protein sequence ID" value="PRQ21931"/>
    <property type="gene ID" value="RchiOBHm_Chr6g0244701"/>
</dbReference>
<protein>
    <submittedName>
        <fullName evidence="1">Putative amidase signature domain-containing protein</fullName>
    </submittedName>
</protein>
<dbReference type="Proteomes" id="UP000238479">
    <property type="component" value="Chromosome 6"/>
</dbReference>
<dbReference type="PANTHER" id="PTHR42678">
    <property type="entry name" value="AMIDASE"/>
    <property type="match status" value="1"/>
</dbReference>
<proteinExistence type="predicted"/>
<dbReference type="EMBL" id="PDCK01000044">
    <property type="protein sequence ID" value="PRQ21931.1"/>
    <property type="molecule type" value="Genomic_DNA"/>
</dbReference>
<dbReference type="SUPFAM" id="SSF75304">
    <property type="entry name" value="Amidase signature (AS) enzymes"/>
    <property type="match status" value="1"/>
</dbReference>
<keyword evidence="2" id="KW-1185">Reference proteome</keyword>
<gene>
    <name evidence="1" type="ORF">RchiOBHm_Chr6g0244701</name>
</gene>
<dbReference type="InterPro" id="IPR036928">
    <property type="entry name" value="AS_sf"/>
</dbReference>
<comment type="caution">
    <text evidence="1">The sequence shown here is derived from an EMBL/GenBank/DDBJ whole genome shotgun (WGS) entry which is preliminary data.</text>
</comment>